<feature type="compositionally biased region" description="Low complexity" evidence="13">
    <location>
        <begin position="174"/>
        <end position="199"/>
    </location>
</feature>
<dbReference type="InterPro" id="IPR038765">
    <property type="entry name" value="Papain-like_cys_pep_sf"/>
</dbReference>
<feature type="region of interest" description="Disordered" evidence="13">
    <location>
        <begin position="297"/>
        <end position="317"/>
    </location>
</feature>
<dbReference type="RefSeq" id="XP_052945642.1">
    <property type="nucleotide sequence ID" value="XM_053086993.1"/>
</dbReference>
<dbReference type="GO" id="GO:0034727">
    <property type="term" value="P:piecemeal microautophagy of the nucleus"/>
    <property type="evidence" value="ECO:0007669"/>
    <property type="project" value="TreeGrafter"/>
</dbReference>
<reference evidence="15" key="1">
    <citation type="journal article" date="2022" name="G3 (Bethesda)">
        <title>High quality genome of the basidiomycete yeast Dioszegia hungarica PDD-24b-2 isolated from cloud water.</title>
        <authorList>
            <person name="Jarrige D."/>
            <person name="Haridas S."/>
            <person name="Bleykasten-Grosshans C."/>
            <person name="Joly M."/>
            <person name="Nadalig T."/>
            <person name="Sancelme M."/>
            <person name="Vuilleumier S."/>
            <person name="Grigoriev I.V."/>
            <person name="Amato P."/>
            <person name="Bringel F."/>
        </authorList>
    </citation>
    <scope>NUCLEOTIDE SEQUENCE</scope>
    <source>
        <strain evidence="15">PDD-24b-2</strain>
    </source>
</reference>
<feature type="compositionally biased region" description="Polar residues" evidence="13">
    <location>
        <begin position="229"/>
        <end position="242"/>
    </location>
</feature>
<feature type="compositionally biased region" description="Basic and acidic residues" evidence="13">
    <location>
        <begin position="138"/>
        <end position="149"/>
    </location>
</feature>
<dbReference type="SUPFAM" id="SSF54001">
    <property type="entry name" value="Cysteine proteinases"/>
    <property type="match status" value="2"/>
</dbReference>
<feature type="compositionally biased region" description="Basic residues" evidence="13">
    <location>
        <begin position="71"/>
        <end position="80"/>
    </location>
</feature>
<evidence type="ECO:0000256" key="3">
    <source>
        <dbReference type="ARBA" id="ARBA00010958"/>
    </source>
</evidence>
<dbReference type="GO" id="GO:0035973">
    <property type="term" value="P:aggrephagy"/>
    <property type="evidence" value="ECO:0007669"/>
    <property type="project" value="TreeGrafter"/>
</dbReference>
<comment type="catalytic activity">
    <reaction evidence="11">
        <text>[protein]-C-terminal L-amino acid-glycyl-phosphatidylethanolamide + H2O = [protein]-C-terminal L-amino acid-glycine + a 1,2-diacyl-sn-glycero-3-phosphoethanolamine</text>
        <dbReference type="Rhea" id="RHEA:67548"/>
        <dbReference type="Rhea" id="RHEA-COMP:17323"/>
        <dbReference type="Rhea" id="RHEA-COMP:17324"/>
        <dbReference type="ChEBI" id="CHEBI:15377"/>
        <dbReference type="ChEBI" id="CHEBI:64612"/>
        <dbReference type="ChEBI" id="CHEBI:172940"/>
        <dbReference type="ChEBI" id="CHEBI:172941"/>
    </reaction>
    <physiologicalReaction direction="left-to-right" evidence="11">
        <dbReference type="Rhea" id="RHEA:67549"/>
    </physiologicalReaction>
</comment>
<dbReference type="AlphaFoldDB" id="A0AA38LUK6"/>
<evidence type="ECO:0000256" key="1">
    <source>
        <dbReference type="ARBA" id="ARBA00004329"/>
    </source>
</evidence>
<dbReference type="Pfam" id="PF03416">
    <property type="entry name" value="Peptidase_C54"/>
    <property type="match status" value="1"/>
</dbReference>
<feature type="compositionally biased region" description="Polar residues" evidence="13">
    <location>
        <begin position="150"/>
        <end position="173"/>
    </location>
</feature>
<feature type="compositionally biased region" description="Acidic residues" evidence="13">
    <location>
        <begin position="810"/>
        <end position="821"/>
    </location>
</feature>
<evidence type="ECO:0000313" key="16">
    <source>
        <dbReference type="Proteomes" id="UP001164286"/>
    </source>
</evidence>
<feature type="region of interest" description="Disordered" evidence="13">
    <location>
        <begin position="964"/>
        <end position="1147"/>
    </location>
</feature>
<dbReference type="GO" id="GO:0000407">
    <property type="term" value="C:phagophore assembly site"/>
    <property type="evidence" value="ECO:0007669"/>
    <property type="project" value="UniProtKB-SubCell"/>
</dbReference>
<evidence type="ECO:0000256" key="4">
    <source>
        <dbReference type="ARBA" id="ARBA00022448"/>
    </source>
</evidence>
<sequence length="1147" mass="123090">MAGPSSYHATAEQEASFTSSSPPTSSSSRPSTSSHPSASSSRSNLPQAPPPGRIPPPKGRSLHAAGQKLGLGRRKDRDKKKKDDGDEEWTLEDGAIGRASVDGEREELLSMDNSQMTEKPAKESKGKRLAHKTSQLFSRKDKDKDRPADDSQSNLNLPTTSRQTSYSSVASGESSRTNGSSNLSSNIQRPPSNPSRQSSAMSVPVEPKRQHSRRISQDSQMSWHGIQRTIRSGSSSGDSPTETHLPIPRRQSSNLSASVPALSRNALPQPGPHLAPSSMSTRMSSWFTHLISTSSSPETVVAASPEPPSPARKPTSAAASFLNAARQRAVDGVRNLLLDTEAQPDKSAELIWLMGTPHPGYVAASPLPSPSVELPDPLEERRGSGSSGRPSPPSKSDSLRPAAWPKKKDTGPMSPPNRSLGQLLTGSAISLGSPGKQDGSAESPGRRKAAGKEKEVLKWPDAFYDDFRTRVWCSYRGQYAPILPLPQSLLIPSPGAYYSAFASSSSTALSSSPVDVAGQAGLATKPSSWGWSKPPEERGLTSDAGWGCMLRTGQSLLANALINLHLGREWRIPPTKPIFDPLDPATLPEAEAYATYVRILSYFMDDPSPLCPFSVHRMALIGKELGKEVGEWFGPSTASGALKTLADAFPPCGLAVSTATDGIVYKSDVYAASHLPEGDWGGDGKDARSVAGRWGHKAVLILVGLRLGLDGVNPIYHDSIKALFKFPQSVGIAGGRPNTSYYFVASQGNYLFYLDPHFTRPAVQLEIPPAATGISAQPRSSADTGASSVAPVLETPLDVDEPPRARMDMIDVDDISDDSDDSLSPTKNRPKRGRHAKKLSIAQSIPRESPPLPSRTTSTPTTPIPPSSSKTADVFDAPQPSTSARDIDVSTDTGEAPLMDPQTAWYIDAYTETQLRTFHSDKVRKMPLSGLDPSMLLGFLVRDEADFEDFCRRVSSLPQKIFSVQEEPPTWDDDDAAGLESVSEPDLSDEDGLARPIPGGDEEELLADPELVTLDTRPTLRQAPKVSVEEDEWDAPSPIPILGGVIDRSATPSSIPVLVERPSMDMPKNAIPASPSLGRGQGGNGDGRALMDEGEEQRGGESGGREEEEDMATSMDMGQPRRPAQGARGMMRQRTDSWVKPDRPDDI</sequence>
<protein>
    <recommendedName>
        <fullName evidence="12">Autophagy-related protein 4</fullName>
    </recommendedName>
</protein>
<gene>
    <name evidence="15" type="ORF">MKK02DRAFT_25142</name>
</gene>
<keyword evidence="7" id="KW-0378">Hydrolase</keyword>
<dbReference type="PANTHER" id="PTHR22624:SF49">
    <property type="entry name" value="CYSTEINE PROTEASE"/>
    <property type="match status" value="1"/>
</dbReference>
<organism evidence="15 16">
    <name type="scientific">Dioszegia hungarica</name>
    <dbReference type="NCBI Taxonomy" id="4972"/>
    <lineage>
        <taxon>Eukaryota</taxon>
        <taxon>Fungi</taxon>
        <taxon>Dikarya</taxon>
        <taxon>Basidiomycota</taxon>
        <taxon>Agaricomycotina</taxon>
        <taxon>Tremellomycetes</taxon>
        <taxon>Tremellales</taxon>
        <taxon>Bulleribasidiaceae</taxon>
        <taxon>Dioszegia</taxon>
    </lineage>
</organism>
<feature type="compositionally biased region" description="Basic residues" evidence="13">
    <location>
        <begin position="828"/>
        <end position="838"/>
    </location>
</feature>
<keyword evidence="5" id="KW-0963">Cytoplasm</keyword>
<dbReference type="GO" id="GO:0019786">
    <property type="term" value="F:protein-phosphatidylethanolamide deconjugating activity"/>
    <property type="evidence" value="ECO:0007669"/>
    <property type="project" value="InterPro"/>
</dbReference>
<dbReference type="InterPro" id="IPR046792">
    <property type="entry name" value="Peptidase_C54_cat"/>
</dbReference>
<feature type="region of interest" description="Disordered" evidence="13">
    <location>
        <begin position="1"/>
        <end position="256"/>
    </location>
</feature>
<evidence type="ECO:0000256" key="11">
    <source>
        <dbReference type="ARBA" id="ARBA00029362"/>
    </source>
</evidence>
<feature type="domain" description="Peptidase C54 catalytic" evidence="14">
    <location>
        <begin position="461"/>
        <end position="953"/>
    </location>
</feature>
<keyword evidence="16" id="KW-1185">Reference proteome</keyword>
<evidence type="ECO:0000259" key="14">
    <source>
        <dbReference type="Pfam" id="PF03416"/>
    </source>
</evidence>
<feature type="compositionally biased region" description="Pro residues" evidence="13">
    <location>
        <begin position="47"/>
        <end position="58"/>
    </location>
</feature>
<feature type="region of interest" description="Disordered" evidence="13">
    <location>
        <begin position="773"/>
        <end position="898"/>
    </location>
</feature>
<evidence type="ECO:0000256" key="12">
    <source>
        <dbReference type="ARBA" id="ARBA00030240"/>
    </source>
</evidence>
<feature type="compositionally biased region" description="Low complexity" evidence="13">
    <location>
        <begin position="854"/>
        <end position="871"/>
    </location>
</feature>
<dbReference type="GO" id="GO:0015031">
    <property type="term" value="P:protein transport"/>
    <property type="evidence" value="ECO:0007669"/>
    <property type="project" value="UniProtKB-KW"/>
</dbReference>
<evidence type="ECO:0000256" key="10">
    <source>
        <dbReference type="ARBA" id="ARBA00023006"/>
    </source>
</evidence>
<evidence type="ECO:0000256" key="8">
    <source>
        <dbReference type="ARBA" id="ARBA00022807"/>
    </source>
</evidence>
<evidence type="ECO:0000256" key="5">
    <source>
        <dbReference type="ARBA" id="ARBA00022490"/>
    </source>
</evidence>
<feature type="compositionally biased region" description="Polar residues" evidence="13">
    <location>
        <begin position="774"/>
        <end position="787"/>
    </location>
</feature>
<dbReference type="EMBL" id="JAKWFO010000005">
    <property type="protein sequence ID" value="KAI9635865.1"/>
    <property type="molecule type" value="Genomic_DNA"/>
</dbReference>
<dbReference type="InterPro" id="IPR005078">
    <property type="entry name" value="Peptidase_C54"/>
</dbReference>
<dbReference type="GO" id="GO:0000045">
    <property type="term" value="P:autophagosome assembly"/>
    <property type="evidence" value="ECO:0007669"/>
    <property type="project" value="TreeGrafter"/>
</dbReference>
<keyword evidence="4" id="KW-0813">Transport</keyword>
<evidence type="ECO:0000256" key="13">
    <source>
        <dbReference type="SAM" id="MobiDB-lite"/>
    </source>
</evidence>
<keyword evidence="8" id="KW-0788">Thiol protease</keyword>
<evidence type="ECO:0000256" key="7">
    <source>
        <dbReference type="ARBA" id="ARBA00022801"/>
    </source>
</evidence>
<feature type="compositionally biased region" description="Basic and acidic residues" evidence="13">
    <location>
        <begin position="1096"/>
        <end position="1105"/>
    </location>
</feature>
<feature type="compositionally biased region" description="Basic and acidic residues" evidence="13">
    <location>
        <begin position="1133"/>
        <end position="1147"/>
    </location>
</feature>
<evidence type="ECO:0000256" key="9">
    <source>
        <dbReference type="ARBA" id="ARBA00022927"/>
    </source>
</evidence>
<dbReference type="PANTHER" id="PTHR22624">
    <property type="entry name" value="CYSTEINE PROTEASE ATG4"/>
    <property type="match status" value="1"/>
</dbReference>
<comment type="subcellular location">
    <subcellularLocation>
        <location evidence="2">Cytoplasm</location>
    </subcellularLocation>
    <subcellularLocation>
        <location evidence="1">Preautophagosomal structure</location>
    </subcellularLocation>
</comment>
<dbReference type="GO" id="GO:0000423">
    <property type="term" value="P:mitophagy"/>
    <property type="evidence" value="ECO:0007669"/>
    <property type="project" value="TreeGrafter"/>
</dbReference>
<dbReference type="Proteomes" id="UP001164286">
    <property type="component" value="Unassembled WGS sequence"/>
</dbReference>
<evidence type="ECO:0000313" key="15">
    <source>
        <dbReference type="EMBL" id="KAI9635865.1"/>
    </source>
</evidence>
<accession>A0AA38LUK6</accession>
<keyword evidence="6" id="KW-0645">Protease</keyword>
<feature type="compositionally biased region" description="Low complexity" evidence="13">
    <location>
        <begin position="16"/>
        <end position="43"/>
    </location>
</feature>
<feature type="region of interest" description="Disordered" evidence="13">
    <location>
        <begin position="364"/>
        <end position="454"/>
    </location>
</feature>
<feature type="compositionally biased region" description="Polar residues" evidence="13">
    <location>
        <begin position="416"/>
        <end position="430"/>
    </location>
</feature>
<comment type="caution">
    <text evidence="15">The sequence shown here is derived from an EMBL/GenBank/DDBJ whole genome shotgun (WGS) entry which is preliminary data.</text>
</comment>
<evidence type="ECO:0000256" key="6">
    <source>
        <dbReference type="ARBA" id="ARBA00022670"/>
    </source>
</evidence>
<evidence type="ECO:0000256" key="2">
    <source>
        <dbReference type="ARBA" id="ARBA00004496"/>
    </source>
</evidence>
<dbReference type="GO" id="GO:0016485">
    <property type="term" value="P:protein processing"/>
    <property type="evidence" value="ECO:0007669"/>
    <property type="project" value="TreeGrafter"/>
</dbReference>
<keyword evidence="10" id="KW-0072">Autophagy</keyword>
<name>A0AA38LUK6_9TREE</name>
<proteinExistence type="inferred from homology"/>
<dbReference type="GO" id="GO:0004197">
    <property type="term" value="F:cysteine-type endopeptidase activity"/>
    <property type="evidence" value="ECO:0007669"/>
    <property type="project" value="TreeGrafter"/>
</dbReference>
<keyword evidence="9" id="KW-0653">Protein transport</keyword>
<comment type="similarity">
    <text evidence="3">Belongs to the peptidase C54 family.</text>
</comment>
<dbReference type="GeneID" id="77726194"/>